<dbReference type="EMBL" id="LWAJ01000179">
    <property type="protein sequence ID" value="KZL49294.1"/>
    <property type="molecule type" value="Genomic_DNA"/>
</dbReference>
<evidence type="ECO:0000313" key="2">
    <source>
        <dbReference type="Proteomes" id="UP000076555"/>
    </source>
</evidence>
<dbReference type="InterPro" id="IPR047738">
    <property type="entry name" value="SAV_2336-like_N"/>
</dbReference>
<dbReference type="Proteomes" id="UP000076555">
    <property type="component" value="Unassembled WGS sequence"/>
</dbReference>
<name>A0A161XKX3_NODSP</name>
<dbReference type="NCBIfam" id="NF041121">
    <property type="entry name" value="SAV_2336_NTERM"/>
    <property type="match status" value="1"/>
</dbReference>
<comment type="caution">
    <text evidence="1">The sequence shown here is derived from an EMBL/GenBank/DDBJ whole genome shotgun (WGS) entry which is preliminary data.</text>
</comment>
<proteinExistence type="predicted"/>
<sequence>MEKASLNSLQSRTKLVLDEERTARQIAEYQVYAPVLQPARERWLELVLVVEETSTTVVWEETIAEFQKLMERHGAFRNVYTWSLQTKIDGTPQIFPKKQRVTGRERSRSPKELLDATGRRLILLISDCISPVWWQGEIHRLLENWGKQIPVAVLQLLPEQLWERTVLGLGNSVQLGTVAPGVLNSKLIVRGLPIWLEEKPKMALQFPVITLEPESLTEWAKVVAGAGSVQMLGVLFQQNWRQLIPELSTPQPPSNPELLVKRFYATASPLARRLAGFMASAPVSLPHPTSTLARISANSFS</sequence>
<dbReference type="AlphaFoldDB" id="A0A161XKX3"/>
<protein>
    <submittedName>
        <fullName evidence="1">Uncharacterized protein</fullName>
    </submittedName>
</protein>
<gene>
    <name evidence="1" type="ORF">A2T98_13445</name>
</gene>
<reference evidence="1 2" key="1">
    <citation type="submission" date="2016-04" db="EMBL/GenBank/DDBJ databases">
        <title>Draft Genome Assembly of the Bloom-forming Cyanobacterium Nodularia spumigena Strain CENA596 in Shrimp Production Ponds.</title>
        <authorList>
            <person name="Popin R.V."/>
            <person name="Rigonato J."/>
            <person name="Abreu V.A."/>
            <person name="Andreote A.P."/>
            <person name="Silveira S.B."/>
            <person name="Odebrecht C."/>
            <person name="Fiore M.F."/>
        </authorList>
    </citation>
    <scope>NUCLEOTIDE SEQUENCE [LARGE SCALE GENOMIC DNA]</scope>
    <source>
        <strain evidence="1 2">CENA596</strain>
    </source>
</reference>
<organism evidence="1 2">
    <name type="scientific">Nodularia spumigena CENA596</name>
    <dbReference type="NCBI Taxonomy" id="1819295"/>
    <lineage>
        <taxon>Bacteria</taxon>
        <taxon>Bacillati</taxon>
        <taxon>Cyanobacteriota</taxon>
        <taxon>Cyanophyceae</taxon>
        <taxon>Nostocales</taxon>
        <taxon>Nodulariaceae</taxon>
        <taxon>Nodularia</taxon>
    </lineage>
</organism>
<accession>A0A161XKX3</accession>
<evidence type="ECO:0000313" key="1">
    <source>
        <dbReference type="EMBL" id="KZL49294.1"/>
    </source>
</evidence>